<dbReference type="RefSeq" id="WP_147022111.1">
    <property type="nucleotide sequence ID" value="NZ_BJYU01000079.1"/>
</dbReference>
<dbReference type="InterPro" id="IPR029063">
    <property type="entry name" value="SAM-dependent_MTases_sf"/>
</dbReference>
<evidence type="ECO:0000313" key="3">
    <source>
        <dbReference type="Proteomes" id="UP000321085"/>
    </source>
</evidence>
<keyword evidence="2" id="KW-0808">Transferase</keyword>
<reference evidence="2 3" key="1">
    <citation type="submission" date="2019-07" db="EMBL/GenBank/DDBJ databases">
        <title>Whole genome shotgun sequence of Microvirga aerophila NBRC 106136.</title>
        <authorList>
            <person name="Hosoyama A."/>
            <person name="Uohara A."/>
            <person name="Ohji S."/>
            <person name="Ichikawa N."/>
        </authorList>
    </citation>
    <scope>NUCLEOTIDE SEQUENCE [LARGE SCALE GENOMIC DNA]</scope>
    <source>
        <strain evidence="2 3">NBRC 106136</strain>
    </source>
</reference>
<dbReference type="PANTHER" id="PTHR43591:SF24">
    <property type="entry name" value="2-METHOXY-6-POLYPRENYL-1,4-BENZOQUINOL METHYLASE, MITOCHONDRIAL"/>
    <property type="match status" value="1"/>
</dbReference>
<organism evidence="2 3">
    <name type="scientific">Microvirga aerophila</name>
    <dbReference type="NCBI Taxonomy" id="670291"/>
    <lineage>
        <taxon>Bacteria</taxon>
        <taxon>Pseudomonadati</taxon>
        <taxon>Pseudomonadota</taxon>
        <taxon>Alphaproteobacteria</taxon>
        <taxon>Hyphomicrobiales</taxon>
        <taxon>Methylobacteriaceae</taxon>
        <taxon>Microvirga</taxon>
    </lineage>
</organism>
<sequence>MAERFGPASAGGYDRGFGHVSREFIPALLRAARLAPGQRVLDVATGTGIAAEASVAAVGPSGHVVATDLFPAMLEKARERLGHLPNVSFAIADGQAPTLPDESFDAVLCAMGLMLFPDPARGLAEFRRVLRGGGWAAASVNTTLERAFATRVDAVIGRHAPEHAATAARYFSLGDAGRLRSLFAAAGFCEVETFTRGPAVPFASFDAYFAPIEEGQGPTGQAFAALPAEVWHVVCEEVRCQLEGGAGGPIEVEVELLFACGRR</sequence>
<dbReference type="InterPro" id="IPR041698">
    <property type="entry name" value="Methyltransf_25"/>
</dbReference>
<dbReference type="GO" id="GO:0008168">
    <property type="term" value="F:methyltransferase activity"/>
    <property type="evidence" value="ECO:0007669"/>
    <property type="project" value="UniProtKB-KW"/>
</dbReference>
<feature type="domain" description="Methyltransferase" evidence="1">
    <location>
        <begin position="40"/>
        <end position="134"/>
    </location>
</feature>
<evidence type="ECO:0000313" key="2">
    <source>
        <dbReference type="EMBL" id="GEO16881.1"/>
    </source>
</evidence>
<dbReference type="EMBL" id="BJYU01000079">
    <property type="protein sequence ID" value="GEO16881.1"/>
    <property type="molecule type" value="Genomic_DNA"/>
</dbReference>
<dbReference type="GO" id="GO:0032259">
    <property type="term" value="P:methylation"/>
    <property type="evidence" value="ECO:0007669"/>
    <property type="project" value="UniProtKB-KW"/>
</dbReference>
<proteinExistence type="predicted"/>
<comment type="caution">
    <text evidence="2">The sequence shown here is derived from an EMBL/GenBank/DDBJ whole genome shotgun (WGS) entry which is preliminary data.</text>
</comment>
<dbReference type="PANTHER" id="PTHR43591">
    <property type="entry name" value="METHYLTRANSFERASE"/>
    <property type="match status" value="1"/>
</dbReference>
<dbReference type="SUPFAM" id="SSF53335">
    <property type="entry name" value="S-adenosyl-L-methionine-dependent methyltransferases"/>
    <property type="match status" value="1"/>
</dbReference>
<dbReference type="CDD" id="cd02440">
    <property type="entry name" value="AdoMet_MTases"/>
    <property type="match status" value="1"/>
</dbReference>
<keyword evidence="2" id="KW-0489">Methyltransferase</keyword>
<name>A0A512BY51_9HYPH</name>
<protein>
    <submittedName>
        <fullName evidence="2">SAM-dependent methyltransferase</fullName>
    </submittedName>
</protein>
<dbReference type="Gene3D" id="3.40.50.150">
    <property type="entry name" value="Vaccinia Virus protein VP39"/>
    <property type="match status" value="1"/>
</dbReference>
<dbReference type="Proteomes" id="UP000321085">
    <property type="component" value="Unassembled WGS sequence"/>
</dbReference>
<dbReference type="Pfam" id="PF13649">
    <property type="entry name" value="Methyltransf_25"/>
    <property type="match status" value="1"/>
</dbReference>
<accession>A0A512BY51</accession>
<dbReference type="AlphaFoldDB" id="A0A512BY51"/>
<keyword evidence="3" id="KW-1185">Reference proteome</keyword>
<gene>
    <name evidence="2" type="ORF">MAE02_45770</name>
</gene>
<evidence type="ECO:0000259" key="1">
    <source>
        <dbReference type="Pfam" id="PF13649"/>
    </source>
</evidence>